<evidence type="ECO:0000256" key="1">
    <source>
        <dbReference type="SAM" id="Phobius"/>
    </source>
</evidence>
<feature type="transmembrane region" description="Helical" evidence="1">
    <location>
        <begin position="189"/>
        <end position="206"/>
    </location>
</feature>
<sequence>MIEKKQHNFSTRKHKSWFYRKTNQFEKNIKNFGSIKKKLFKKFNYKIIKKKDIFIRFTIFSKENKVYNLYKKKKKKINLIIKYKKRKCEKKRKIKTDSFDNSLIIFIKKFTYFIKAFYLFNPICIYKINYFCHIFITIELFFSKFTKYFYNKIKINCFILNLITFFDFFLKKNNLDHDNLVNYKKNIKFYLFSILIFLFRFLLNNINQNQIFDLSNSARNNKITNKNTVFIEKKEIYPEKYYYNSLNSNNFFRKYKNKTSEHKYFVFLFLVNIEKIKNYTNFDKSYFFETLSNNLSFNTSNDFDILDTNLLEKNKKSKIDIDLGFFFVMKIHNNNCCKLTYLDGFIYQFNLIKMNLFDHEKKKNMLTIFKKTYSDKKYELKFSFLRKYINFYKAKLSKKSTLNDIFLCSEKKDCVFNDFFFLNNYNLNFKDNNKEYFRLRNSSVHFNEKLNYYLSRKKILFTQNLFYPKQSKLRFNPLFKSFSEYMELIKISSISKEIFLNIKIKNFEFTKDLELILYSYILNYCFIKENSYVFLNQVNYFNFLICSNINPKTNIEIRNFQNIENKTGYLFLYNSKSLIFCDNKFLFKYNKRDDLTNNFGKIFKLNFFNILFQGFIIENFFRKKIY</sequence>
<dbReference type="AlphaFoldDB" id="Q9AW87"/>
<proteinExistence type="predicted"/>
<reference evidence="2 3" key="1">
    <citation type="journal article" date="2001" name="Nature">
        <title>The highly reduced genome of an enslaved algal nucleus.</title>
        <authorList>
            <person name="Douglas S."/>
            <person name="Zauner S."/>
            <person name="Fraunholz M."/>
            <person name="Beaton M."/>
            <person name="Penny S."/>
            <person name="Deng L."/>
            <person name="Wu X."/>
            <person name="Reith M."/>
            <person name="Cavalier-Smith T."/>
            <person name="Maier U."/>
        </authorList>
    </citation>
    <scope>NUCLEOTIDE SEQUENCE [LARGE SCALE GENOMIC DNA]</scope>
</reference>
<feature type="transmembrane region" description="Helical" evidence="1">
    <location>
        <begin position="116"/>
        <end position="136"/>
    </location>
</feature>
<dbReference type="RefSeq" id="XP_001713199.1">
    <property type="nucleotide sequence ID" value="XM_001713147.1"/>
</dbReference>
<organism evidence="2 3">
    <name type="scientific">Guillardia theta</name>
    <name type="common">Cryptophyte</name>
    <name type="synonym">Cryptomonas phi</name>
    <dbReference type="NCBI Taxonomy" id="55529"/>
    <lineage>
        <taxon>Eukaryota</taxon>
        <taxon>Cryptophyceae</taxon>
        <taxon>Pyrenomonadales</taxon>
        <taxon>Geminigeraceae</taxon>
        <taxon>Guillardia</taxon>
    </lineage>
</organism>
<keyword evidence="1" id="KW-0472">Membrane</keyword>
<dbReference type="GO" id="GO:0000428">
    <property type="term" value="C:DNA-directed RNA polymerase complex"/>
    <property type="evidence" value="ECO:0007669"/>
    <property type="project" value="UniProtKB-KW"/>
</dbReference>
<protein>
    <submittedName>
        <fullName evidence="2">Uncharacterized protein</fullName>
    </submittedName>
</protein>
<name>Q9AW87_GUITH</name>
<evidence type="ECO:0000313" key="2">
    <source>
        <dbReference type="EMBL" id="CAC26982.1"/>
    </source>
</evidence>
<keyword evidence="1" id="KW-1133">Transmembrane helix</keyword>
<dbReference type="EMBL" id="AJ010592">
    <property type="protein sequence ID" value="CAC26982.1"/>
    <property type="molecule type" value="Genomic_DNA"/>
</dbReference>
<feature type="transmembrane region" description="Helical" evidence="1">
    <location>
        <begin position="148"/>
        <end position="169"/>
    </location>
</feature>
<accession>Q9AW87</accession>
<dbReference type="Proteomes" id="UP000242167">
    <property type="component" value="Nucleomorph 2"/>
</dbReference>
<keyword evidence="1" id="KW-0812">Transmembrane</keyword>
<dbReference type="GeneID" id="857568"/>
<evidence type="ECO:0000313" key="3">
    <source>
        <dbReference type="Proteomes" id="UP000242167"/>
    </source>
</evidence>